<comment type="catalytic activity">
    <reaction evidence="9">
        <text>L-seryl-[protein] + ATP = O-phospho-L-seryl-[protein] + ADP + H(+)</text>
        <dbReference type="Rhea" id="RHEA:17989"/>
        <dbReference type="Rhea" id="RHEA-COMP:9863"/>
        <dbReference type="Rhea" id="RHEA-COMP:11604"/>
        <dbReference type="ChEBI" id="CHEBI:15378"/>
        <dbReference type="ChEBI" id="CHEBI:29999"/>
        <dbReference type="ChEBI" id="CHEBI:30616"/>
        <dbReference type="ChEBI" id="CHEBI:83421"/>
        <dbReference type="ChEBI" id="CHEBI:456216"/>
        <dbReference type="EC" id="2.7.11.1"/>
    </reaction>
</comment>
<keyword evidence="3" id="KW-0723">Serine/threonine-protein kinase</keyword>
<dbReference type="PANTHER" id="PTHR22984">
    <property type="entry name" value="SERINE/THREONINE-PROTEIN KINASE PIM"/>
    <property type="match status" value="1"/>
</dbReference>
<dbReference type="Gene3D" id="3.30.200.20">
    <property type="entry name" value="Phosphorylase Kinase, domain 1"/>
    <property type="match status" value="1"/>
</dbReference>
<comment type="caution">
    <text evidence="13">The sequence shown here is derived from an EMBL/GenBank/DDBJ whole genome shotgun (WGS) entry which is preliminary data.</text>
</comment>
<evidence type="ECO:0000256" key="8">
    <source>
        <dbReference type="ARBA" id="ARBA00047899"/>
    </source>
</evidence>
<feature type="compositionally biased region" description="Gly residues" evidence="11">
    <location>
        <begin position="45"/>
        <end position="57"/>
    </location>
</feature>
<dbReference type="InterPro" id="IPR008271">
    <property type="entry name" value="Ser/Thr_kinase_AS"/>
</dbReference>
<evidence type="ECO:0000313" key="13">
    <source>
        <dbReference type="EMBL" id="KAL1274260.1"/>
    </source>
</evidence>
<comment type="catalytic activity">
    <reaction evidence="8">
        <text>L-threonyl-[protein] + ATP = O-phospho-L-threonyl-[protein] + ADP + H(+)</text>
        <dbReference type="Rhea" id="RHEA:46608"/>
        <dbReference type="Rhea" id="RHEA-COMP:11060"/>
        <dbReference type="Rhea" id="RHEA-COMP:11605"/>
        <dbReference type="ChEBI" id="CHEBI:15378"/>
        <dbReference type="ChEBI" id="CHEBI:30013"/>
        <dbReference type="ChEBI" id="CHEBI:30616"/>
        <dbReference type="ChEBI" id="CHEBI:61977"/>
        <dbReference type="ChEBI" id="CHEBI:456216"/>
        <dbReference type="EC" id="2.7.11.1"/>
    </reaction>
</comment>
<evidence type="ECO:0000256" key="3">
    <source>
        <dbReference type="ARBA" id="ARBA00022527"/>
    </source>
</evidence>
<evidence type="ECO:0000256" key="11">
    <source>
        <dbReference type="SAM" id="MobiDB-lite"/>
    </source>
</evidence>
<keyword evidence="5 10" id="KW-0547">Nucleotide-binding</keyword>
<dbReference type="PROSITE" id="PS00108">
    <property type="entry name" value="PROTEIN_KINASE_ST"/>
    <property type="match status" value="1"/>
</dbReference>
<comment type="similarity">
    <text evidence="1">Belongs to the protein kinase superfamily. CAMK Ser/Thr protein kinase family. PIM subfamily.</text>
</comment>
<evidence type="ECO:0000256" key="10">
    <source>
        <dbReference type="PROSITE-ProRule" id="PRU10141"/>
    </source>
</evidence>
<dbReference type="PANTHER" id="PTHR22984:SF11">
    <property type="entry name" value="AURORA KINASE-RELATED"/>
    <property type="match status" value="1"/>
</dbReference>
<dbReference type="SUPFAM" id="SSF56112">
    <property type="entry name" value="Protein kinase-like (PK-like)"/>
    <property type="match status" value="1"/>
</dbReference>
<evidence type="ECO:0000256" key="7">
    <source>
        <dbReference type="ARBA" id="ARBA00022840"/>
    </source>
</evidence>
<protein>
    <recommendedName>
        <fullName evidence="2">non-specific serine/threonine protein kinase</fullName>
        <ecNumber evidence="2">2.7.11.1</ecNumber>
    </recommendedName>
</protein>
<dbReference type="InterPro" id="IPR011009">
    <property type="entry name" value="Kinase-like_dom_sf"/>
</dbReference>
<dbReference type="EMBL" id="JAYMGO010000005">
    <property type="protein sequence ID" value="KAL1274260.1"/>
    <property type="molecule type" value="Genomic_DNA"/>
</dbReference>
<evidence type="ECO:0000256" key="6">
    <source>
        <dbReference type="ARBA" id="ARBA00022777"/>
    </source>
</evidence>
<evidence type="ECO:0000256" key="5">
    <source>
        <dbReference type="ARBA" id="ARBA00022741"/>
    </source>
</evidence>
<feature type="compositionally biased region" description="Basic and acidic residues" evidence="11">
    <location>
        <begin position="119"/>
        <end position="128"/>
    </location>
</feature>
<accession>A0ABR3NBC7</accession>
<keyword evidence="4" id="KW-0808">Transferase</keyword>
<dbReference type="PROSITE" id="PS50011">
    <property type="entry name" value="PROTEIN_KINASE_DOM"/>
    <property type="match status" value="1"/>
</dbReference>
<keyword evidence="7 10" id="KW-0067">ATP-binding</keyword>
<dbReference type="Gene3D" id="1.10.510.10">
    <property type="entry name" value="Transferase(Phosphotransferase) domain 1"/>
    <property type="match status" value="1"/>
</dbReference>
<keyword evidence="6" id="KW-0418">Kinase</keyword>
<dbReference type="Pfam" id="PF00069">
    <property type="entry name" value="Pkinase"/>
    <property type="match status" value="1"/>
</dbReference>
<dbReference type="Proteomes" id="UP001558613">
    <property type="component" value="Unassembled WGS sequence"/>
</dbReference>
<dbReference type="InterPro" id="IPR000719">
    <property type="entry name" value="Prot_kinase_dom"/>
</dbReference>
<name>A0ABR3NBC7_9TELE</name>
<feature type="compositionally biased region" description="Basic and acidic residues" evidence="11">
    <location>
        <begin position="64"/>
        <end position="76"/>
    </location>
</feature>
<dbReference type="InterPro" id="IPR051138">
    <property type="entry name" value="PIM_Ser/Thr_kinase"/>
</dbReference>
<feature type="region of interest" description="Disordered" evidence="11">
    <location>
        <begin position="95"/>
        <end position="128"/>
    </location>
</feature>
<evidence type="ECO:0000259" key="12">
    <source>
        <dbReference type="PROSITE" id="PS50011"/>
    </source>
</evidence>
<gene>
    <name evidence="13" type="ORF">QQF64_027074</name>
</gene>
<dbReference type="PROSITE" id="PS00107">
    <property type="entry name" value="PROTEIN_KINASE_ATP"/>
    <property type="match status" value="1"/>
</dbReference>
<evidence type="ECO:0000313" key="14">
    <source>
        <dbReference type="Proteomes" id="UP001558613"/>
    </source>
</evidence>
<feature type="region of interest" description="Disordered" evidence="11">
    <location>
        <begin position="1"/>
        <end position="83"/>
    </location>
</feature>
<feature type="compositionally biased region" description="Low complexity" evidence="11">
    <location>
        <begin position="102"/>
        <end position="112"/>
    </location>
</feature>
<evidence type="ECO:0000256" key="1">
    <source>
        <dbReference type="ARBA" id="ARBA00005505"/>
    </source>
</evidence>
<evidence type="ECO:0000256" key="2">
    <source>
        <dbReference type="ARBA" id="ARBA00012513"/>
    </source>
</evidence>
<organism evidence="13 14">
    <name type="scientific">Cirrhinus molitorella</name>
    <name type="common">mud carp</name>
    <dbReference type="NCBI Taxonomy" id="172907"/>
    <lineage>
        <taxon>Eukaryota</taxon>
        <taxon>Metazoa</taxon>
        <taxon>Chordata</taxon>
        <taxon>Craniata</taxon>
        <taxon>Vertebrata</taxon>
        <taxon>Euteleostomi</taxon>
        <taxon>Actinopterygii</taxon>
        <taxon>Neopterygii</taxon>
        <taxon>Teleostei</taxon>
        <taxon>Ostariophysi</taxon>
        <taxon>Cypriniformes</taxon>
        <taxon>Cyprinidae</taxon>
        <taxon>Labeoninae</taxon>
        <taxon>Labeonini</taxon>
        <taxon>Cirrhinus</taxon>
    </lineage>
</organism>
<keyword evidence="14" id="KW-1185">Reference proteome</keyword>
<evidence type="ECO:0000256" key="9">
    <source>
        <dbReference type="ARBA" id="ARBA00048679"/>
    </source>
</evidence>
<evidence type="ECO:0000256" key="4">
    <source>
        <dbReference type="ARBA" id="ARBA00022679"/>
    </source>
</evidence>
<sequence>MGQRVNKVSPMTVGEVYEQHHSTPPTPSTNMEVQHPHPRDETPVGAGGGGGEEGGGGGEEEAEEEKKKERKEAGKVKEKRKSKKWWQRLRSFFRAAKKHQRSSSGQGEVEQQQQEDEGEKSKEAGRSSDDYIFSRYSVGDQLGKGGFGVVYEGRRLEDDLKVALKYVTKTEDTECIVIPDHPNPLPKEIALTIMANKGRRVPEIIRLLDWTDHPDHFVMVLECPSPCENLVEFMRRHGGSLNEDTARQIMWQAVNATHMCCLRRVLHRDVKLENLLINRETSEVRLIDFGCGDILRMTPYTSYHGTAEYSPPEYYSRGEYCGRSATVWSLGIVMFTMLCGHFPSDFDLHLLQYKRWSKPGLSKECCDLLSALLHEKPIRRLGLGQIRSIHKTCPVGVSHAALRLAGCSGRRFHPSSRLCVLRGEQALCSVLRLGLRKQYLRLAHARALSLYLHNDRAPILCSTPVIGLLRGLCKGPSQNQHQKGPLSPQPPWAPIYQSSPYKPRGFCHVLLVPGDECHIHMREVPVTVAKEGPLMGTMVSKLLTVLARSQSFLPQRFLLQKAKETLS</sequence>
<dbReference type="InterPro" id="IPR017441">
    <property type="entry name" value="Protein_kinase_ATP_BS"/>
</dbReference>
<feature type="domain" description="Protein kinase" evidence="12">
    <location>
        <begin position="136"/>
        <end position="402"/>
    </location>
</feature>
<proteinExistence type="inferred from homology"/>
<dbReference type="EC" id="2.7.11.1" evidence="2"/>
<feature type="binding site" evidence="10">
    <location>
        <position position="165"/>
    </location>
    <ligand>
        <name>ATP</name>
        <dbReference type="ChEBI" id="CHEBI:30616"/>
    </ligand>
</feature>
<dbReference type="SMART" id="SM00220">
    <property type="entry name" value="S_TKc"/>
    <property type="match status" value="1"/>
</dbReference>
<reference evidence="13 14" key="1">
    <citation type="submission" date="2023-09" db="EMBL/GenBank/DDBJ databases">
        <authorList>
            <person name="Wang M."/>
        </authorList>
    </citation>
    <scope>NUCLEOTIDE SEQUENCE [LARGE SCALE GENOMIC DNA]</scope>
    <source>
        <strain evidence="13">GT-2023</strain>
        <tissue evidence="13">Liver</tissue>
    </source>
</reference>